<evidence type="ECO:0000313" key="14">
    <source>
        <dbReference type="Proteomes" id="UP001310022"/>
    </source>
</evidence>
<dbReference type="Gene3D" id="2.170.130.10">
    <property type="entry name" value="TonB-dependent receptor, plug domain"/>
    <property type="match status" value="1"/>
</dbReference>
<evidence type="ECO:0000256" key="2">
    <source>
        <dbReference type="ARBA" id="ARBA00022448"/>
    </source>
</evidence>
<protein>
    <submittedName>
        <fullName evidence="13">SusC/RagA family TonB-linked outer membrane protein</fullName>
    </submittedName>
</protein>
<dbReference type="Gene3D" id="2.40.170.20">
    <property type="entry name" value="TonB-dependent receptor, beta-barrel domain"/>
    <property type="match status" value="1"/>
</dbReference>
<evidence type="ECO:0000256" key="9">
    <source>
        <dbReference type="RuleBase" id="RU003357"/>
    </source>
</evidence>
<dbReference type="GO" id="GO:0009279">
    <property type="term" value="C:cell outer membrane"/>
    <property type="evidence" value="ECO:0007669"/>
    <property type="project" value="UniProtKB-SubCell"/>
</dbReference>
<evidence type="ECO:0000256" key="6">
    <source>
        <dbReference type="ARBA" id="ARBA00023136"/>
    </source>
</evidence>
<dbReference type="Proteomes" id="UP001310022">
    <property type="component" value="Unassembled WGS sequence"/>
</dbReference>
<keyword evidence="5 9" id="KW-0798">TonB box</keyword>
<keyword evidence="4 8" id="KW-0812">Transmembrane</keyword>
<keyword evidence="3 8" id="KW-1134">Transmembrane beta strand</keyword>
<dbReference type="Pfam" id="PF00593">
    <property type="entry name" value="TonB_dep_Rec_b-barrel"/>
    <property type="match status" value="1"/>
</dbReference>
<evidence type="ECO:0000259" key="12">
    <source>
        <dbReference type="Pfam" id="PF07715"/>
    </source>
</evidence>
<feature type="domain" description="TonB-dependent receptor-like beta-barrel" evidence="11">
    <location>
        <begin position="395"/>
        <end position="951"/>
    </location>
</feature>
<comment type="subcellular location">
    <subcellularLocation>
        <location evidence="1 8">Cell outer membrane</location>
        <topology evidence="1 8">Multi-pass membrane protein</topology>
    </subcellularLocation>
</comment>
<dbReference type="EMBL" id="BQKE01000001">
    <property type="protein sequence ID" value="GJM59937.1"/>
    <property type="molecule type" value="Genomic_DNA"/>
</dbReference>
<dbReference type="InterPro" id="IPR023996">
    <property type="entry name" value="TonB-dep_OMP_SusC/RagA"/>
</dbReference>
<reference evidence="13 14" key="1">
    <citation type="submission" date="2021-12" db="EMBL/GenBank/DDBJ databases">
        <title>Genome sequencing of bacteria with rrn-lacking chromosome and rrn-plasmid.</title>
        <authorList>
            <person name="Anda M."/>
            <person name="Iwasaki W."/>
        </authorList>
    </citation>
    <scope>NUCLEOTIDE SEQUENCE [LARGE SCALE GENOMIC DNA]</scope>
    <source>
        <strain evidence="13 14">NBRC 15940</strain>
    </source>
</reference>
<dbReference type="Pfam" id="PF07715">
    <property type="entry name" value="Plug"/>
    <property type="match status" value="1"/>
</dbReference>
<dbReference type="NCBIfam" id="TIGR04057">
    <property type="entry name" value="SusC_RagA_signa"/>
    <property type="match status" value="1"/>
</dbReference>
<accession>A0AAN5AIL0</accession>
<sequence length="987" mass="108032">MKKMLLMAMATLFAFSAYAQGRVVTGTVTAEESGDPIPGVNVLIKGEASGTITDIEGKYSLDVPSKDTRLVFTFIGLATEEVLVGGQSEINLTMKAEFTQLTEVVVTGYSEFNKKSLSGSIAVIDEKALENVPVATFDQMLQGQASGLYINAGSGQPGTAATIRIRGNGSILGGNDPLYIMDGVPIEADAFAAINPNDISSVNVLKDASSTALYGSRGANGVIVITTKQGKSGATRFNYSGQYGITEVGDWRYDMMNTEERLRYEEMTQRSNGWAYSPNNPNAPDDAAEKLAELKAIDTDWAEVATQLGRSQNHQLSMTGGKGGTSFYISGNYFQQDGVLLGSDLNRYSGRFNIKNDSFDRLKIDLNSYIGYSDLNYVPSEGLSVANPMVQSLNMPYQKPIDDDGNYTYGPLGQNPLEWRDHTSNSRGELKANVSLNAKLDVWNGIFVSGRLGLDYRNRKSNQWRDPEYRPGSGVSNGGEGLYSFNDYSFFSPILLGQIGYAKEFGKHKLAASINSELIQKTYSGHNYTGYGINGKLPNTPGGITQGDPDNGFIASVGGFKESNALLSYFLVGDYSYNEKYNLTFSLRRDASSKFGENNQWATLGAVGASWVVSDEDFFNSGLISFMKVRASYGVAGNQDDTDESIGSYQRYGVFQNTSGYAGTAGIVPASIANPDLKWETSAQFNLGVDVSAFNDRVSLAVDVYNNITSDLFLDQKLSYTSGQGELRINAGEMRNRGIEFVLNTTNVQIGDFKWTTSMNYSYNENEIMDLGQVSQFENGTSLVEVGKPLGSHYSVGWGGVDPANGQPLYLTADGALTPTYSEENSTTNWGTSNPPHIGGITNNMSYKGFDFSFFFSFQAGHKLFNNQLYFIENHNVSYNQTTRMLDMWQQPGDVTNIAAPGYAREFSSYDIEDGSFIKLKNVQLGYTLPSEIIGKTPFNSLRIYAQGQNLMTWTKFSGFDPEIGNNIAQFQYPIPRIYTMGIDLSF</sequence>
<dbReference type="RefSeq" id="WP_338235836.1">
    <property type="nucleotide sequence ID" value="NZ_BQKE01000001.1"/>
</dbReference>
<dbReference type="PROSITE" id="PS52016">
    <property type="entry name" value="TONB_DEPENDENT_REC_3"/>
    <property type="match status" value="1"/>
</dbReference>
<name>A0AAN5AIL0_9BACT</name>
<evidence type="ECO:0000256" key="7">
    <source>
        <dbReference type="ARBA" id="ARBA00023237"/>
    </source>
</evidence>
<proteinExistence type="inferred from homology"/>
<dbReference type="InterPro" id="IPR012910">
    <property type="entry name" value="Plug_dom"/>
</dbReference>
<keyword evidence="14" id="KW-1185">Reference proteome</keyword>
<evidence type="ECO:0000259" key="11">
    <source>
        <dbReference type="Pfam" id="PF00593"/>
    </source>
</evidence>
<evidence type="ECO:0000256" key="4">
    <source>
        <dbReference type="ARBA" id="ARBA00022692"/>
    </source>
</evidence>
<gene>
    <name evidence="13" type="ORF">PEDI_04890</name>
</gene>
<dbReference type="InterPro" id="IPR037066">
    <property type="entry name" value="Plug_dom_sf"/>
</dbReference>
<dbReference type="AlphaFoldDB" id="A0AAN5AIL0"/>
<evidence type="ECO:0000313" key="13">
    <source>
        <dbReference type="EMBL" id="GJM59937.1"/>
    </source>
</evidence>
<dbReference type="SUPFAM" id="SSF49464">
    <property type="entry name" value="Carboxypeptidase regulatory domain-like"/>
    <property type="match status" value="1"/>
</dbReference>
<feature type="chain" id="PRO_5043001542" evidence="10">
    <location>
        <begin position="20"/>
        <end position="987"/>
    </location>
</feature>
<comment type="caution">
    <text evidence="13">The sequence shown here is derived from an EMBL/GenBank/DDBJ whole genome shotgun (WGS) entry which is preliminary data.</text>
</comment>
<evidence type="ECO:0000256" key="5">
    <source>
        <dbReference type="ARBA" id="ARBA00023077"/>
    </source>
</evidence>
<dbReference type="InterPro" id="IPR036942">
    <property type="entry name" value="Beta-barrel_TonB_sf"/>
</dbReference>
<dbReference type="InterPro" id="IPR008969">
    <property type="entry name" value="CarboxyPept-like_regulatory"/>
</dbReference>
<dbReference type="SUPFAM" id="SSF56935">
    <property type="entry name" value="Porins"/>
    <property type="match status" value="1"/>
</dbReference>
<organism evidence="13 14">
    <name type="scientific">Persicobacter diffluens</name>
    <dbReference type="NCBI Taxonomy" id="981"/>
    <lineage>
        <taxon>Bacteria</taxon>
        <taxon>Pseudomonadati</taxon>
        <taxon>Bacteroidota</taxon>
        <taxon>Cytophagia</taxon>
        <taxon>Cytophagales</taxon>
        <taxon>Persicobacteraceae</taxon>
        <taxon>Persicobacter</taxon>
    </lineage>
</organism>
<keyword evidence="7 8" id="KW-0998">Cell outer membrane</keyword>
<evidence type="ECO:0000256" key="8">
    <source>
        <dbReference type="PROSITE-ProRule" id="PRU01360"/>
    </source>
</evidence>
<dbReference type="NCBIfam" id="TIGR04056">
    <property type="entry name" value="OMP_RagA_SusC"/>
    <property type="match status" value="1"/>
</dbReference>
<feature type="signal peptide" evidence="10">
    <location>
        <begin position="1"/>
        <end position="19"/>
    </location>
</feature>
<keyword evidence="10" id="KW-0732">Signal</keyword>
<dbReference type="InterPro" id="IPR039426">
    <property type="entry name" value="TonB-dep_rcpt-like"/>
</dbReference>
<dbReference type="Pfam" id="PF13715">
    <property type="entry name" value="CarbopepD_reg_2"/>
    <property type="match status" value="1"/>
</dbReference>
<dbReference type="Gene3D" id="2.60.40.1120">
    <property type="entry name" value="Carboxypeptidase-like, regulatory domain"/>
    <property type="match status" value="1"/>
</dbReference>
<evidence type="ECO:0000256" key="10">
    <source>
        <dbReference type="SAM" id="SignalP"/>
    </source>
</evidence>
<keyword evidence="6 8" id="KW-0472">Membrane</keyword>
<dbReference type="InterPro" id="IPR023997">
    <property type="entry name" value="TonB-dep_OMP_SusC/RagA_CS"/>
</dbReference>
<evidence type="ECO:0000256" key="1">
    <source>
        <dbReference type="ARBA" id="ARBA00004571"/>
    </source>
</evidence>
<comment type="similarity">
    <text evidence="8 9">Belongs to the TonB-dependent receptor family.</text>
</comment>
<evidence type="ECO:0000256" key="3">
    <source>
        <dbReference type="ARBA" id="ARBA00022452"/>
    </source>
</evidence>
<dbReference type="InterPro" id="IPR000531">
    <property type="entry name" value="Beta-barrel_TonB"/>
</dbReference>
<feature type="domain" description="TonB-dependent receptor plug" evidence="12">
    <location>
        <begin position="114"/>
        <end position="222"/>
    </location>
</feature>
<keyword evidence="2 8" id="KW-0813">Transport</keyword>